<protein>
    <submittedName>
        <fullName evidence="2">Uncharacterized protein</fullName>
    </submittedName>
</protein>
<feature type="compositionally biased region" description="Polar residues" evidence="1">
    <location>
        <begin position="1"/>
        <end position="10"/>
    </location>
</feature>
<name>A0A0U0T1B1_MYCTX</name>
<gene>
    <name evidence="2" type="ORF">ERS007703_02303</name>
</gene>
<dbReference type="AlphaFoldDB" id="A0A0U0T1B1"/>
<feature type="region of interest" description="Disordered" evidence="1">
    <location>
        <begin position="1"/>
        <end position="48"/>
    </location>
</feature>
<accession>A0A0U0T1B1</accession>
<dbReference type="Proteomes" id="UP000038802">
    <property type="component" value="Unassembled WGS sequence"/>
</dbReference>
<evidence type="ECO:0000313" key="2">
    <source>
        <dbReference type="EMBL" id="COV91541.1"/>
    </source>
</evidence>
<evidence type="ECO:0000313" key="3">
    <source>
        <dbReference type="Proteomes" id="UP000038802"/>
    </source>
</evidence>
<sequence>MHQGKSVSESHQPRPRDVQSGWVTVEPDQAQTRQSLQKPLRMPARADGRVEKDRLRAVWIVAG</sequence>
<organism evidence="2 3">
    <name type="scientific">Mycobacterium tuberculosis</name>
    <dbReference type="NCBI Taxonomy" id="1773"/>
    <lineage>
        <taxon>Bacteria</taxon>
        <taxon>Bacillati</taxon>
        <taxon>Actinomycetota</taxon>
        <taxon>Actinomycetes</taxon>
        <taxon>Mycobacteriales</taxon>
        <taxon>Mycobacteriaceae</taxon>
        <taxon>Mycobacterium</taxon>
        <taxon>Mycobacterium tuberculosis complex</taxon>
    </lineage>
</organism>
<evidence type="ECO:0000256" key="1">
    <source>
        <dbReference type="SAM" id="MobiDB-lite"/>
    </source>
</evidence>
<proteinExistence type="predicted"/>
<dbReference type="EMBL" id="CSAE01000240">
    <property type="protein sequence ID" value="COV91541.1"/>
    <property type="molecule type" value="Genomic_DNA"/>
</dbReference>
<reference evidence="3" key="1">
    <citation type="submission" date="2015-03" db="EMBL/GenBank/DDBJ databases">
        <authorList>
            <consortium name="Pathogen Informatics"/>
        </authorList>
    </citation>
    <scope>NUCLEOTIDE SEQUENCE [LARGE SCALE GENOMIC DNA]</scope>
    <source>
        <strain evidence="3">K00500041</strain>
    </source>
</reference>